<dbReference type="InterPro" id="IPR036890">
    <property type="entry name" value="HATPase_C_sf"/>
</dbReference>
<keyword evidence="8" id="KW-0902">Two-component regulatory system</keyword>
<evidence type="ECO:0000256" key="3">
    <source>
        <dbReference type="ARBA" id="ARBA00022553"/>
    </source>
</evidence>
<accession>A0A2S9JPH6</accession>
<keyword evidence="3" id="KW-0597">Phosphoprotein</keyword>
<evidence type="ECO:0000256" key="1">
    <source>
        <dbReference type="ARBA" id="ARBA00000085"/>
    </source>
</evidence>
<keyword evidence="9" id="KW-1133">Transmembrane helix</keyword>
<dbReference type="SUPFAM" id="SSF55874">
    <property type="entry name" value="ATPase domain of HSP90 chaperone/DNA topoisomerase II/histidine kinase"/>
    <property type="match status" value="1"/>
</dbReference>
<keyword evidence="7" id="KW-0067">ATP-binding</keyword>
<dbReference type="InterPro" id="IPR036097">
    <property type="entry name" value="HisK_dim/P_sf"/>
</dbReference>
<sequence length="516" mass="55304">MPVHMISRSGNSMSRFSPFVAMFIAVAIFALDTLTTFDMAIAVLYVTVVLLALSFATKKNLLVIGAGCMGLTLLSFAVSHGEDPTSDATARCFVSLSAIGITTFLAYQVKTGIAILRESEQRYRTIFLATGVAILEMDFTLVKAAVHQLKSQGFADIRAVAAKDPSFASKAIAMMKLTKVNNTALTTFSAKDFNTLKAALPTLIGEDMEGAIWALLEAIWDGRPVYESETMMNDVNGDRIAILYNVAMPADRPLLDTVLVSIVDVTARRQAENELHAAHTELAHVTRIATLGELTVSIAHEVNQPLAAIVTNGGAGLRWLKRSAPDLGEVETAMQRMIADAGRASEVIKRLRTLSSKTTPQAAPVNLSEIAAESIALVQREITSHKISLRTELARKLPLVIGDRIQLQQVIINLILNAIQAMADPAVATRTLLIATTRAGDAVQLNVRDSGTGFAATKAAHLFDAFYTTKADGMGMGLSICRSIVTAHGGRISAHSEPGNGASFEFTIPLQEEPVS</sequence>
<organism evidence="11 12">
    <name type="scientific">Phyllobacterium myrsinacearum</name>
    <dbReference type="NCBI Taxonomy" id="28101"/>
    <lineage>
        <taxon>Bacteria</taxon>
        <taxon>Pseudomonadati</taxon>
        <taxon>Pseudomonadota</taxon>
        <taxon>Alphaproteobacteria</taxon>
        <taxon>Hyphomicrobiales</taxon>
        <taxon>Phyllobacteriaceae</taxon>
        <taxon>Phyllobacterium</taxon>
    </lineage>
</organism>
<dbReference type="EMBL" id="PVBT01000002">
    <property type="protein sequence ID" value="PRD55085.1"/>
    <property type="molecule type" value="Genomic_DNA"/>
</dbReference>
<dbReference type="Proteomes" id="UP000238563">
    <property type="component" value="Unassembled WGS sequence"/>
</dbReference>
<dbReference type="SMART" id="SM00388">
    <property type="entry name" value="HisKA"/>
    <property type="match status" value="1"/>
</dbReference>
<comment type="caution">
    <text evidence="11">The sequence shown here is derived from an EMBL/GenBank/DDBJ whole genome shotgun (WGS) entry which is preliminary data.</text>
</comment>
<dbReference type="GO" id="GO:0000155">
    <property type="term" value="F:phosphorelay sensor kinase activity"/>
    <property type="evidence" value="ECO:0007669"/>
    <property type="project" value="InterPro"/>
</dbReference>
<dbReference type="PRINTS" id="PR00344">
    <property type="entry name" value="BCTRLSENSOR"/>
</dbReference>
<dbReference type="InterPro" id="IPR004358">
    <property type="entry name" value="Sig_transdc_His_kin-like_C"/>
</dbReference>
<dbReference type="PROSITE" id="PS50109">
    <property type="entry name" value="HIS_KIN"/>
    <property type="match status" value="1"/>
</dbReference>
<name>A0A2S9JPH6_9HYPH</name>
<dbReference type="InterPro" id="IPR003594">
    <property type="entry name" value="HATPase_dom"/>
</dbReference>
<keyword evidence="9" id="KW-0812">Transmembrane</keyword>
<keyword evidence="6 11" id="KW-0418">Kinase</keyword>
<evidence type="ECO:0000256" key="2">
    <source>
        <dbReference type="ARBA" id="ARBA00012438"/>
    </source>
</evidence>
<proteinExistence type="predicted"/>
<keyword evidence="4" id="KW-0808">Transferase</keyword>
<evidence type="ECO:0000256" key="5">
    <source>
        <dbReference type="ARBA" id="ARBA00022741"/>
    </source>
</evidence>
<evidence type="ECO:0000256" key="9">
    <source>
        <dbReference type="SAM" id="Phobius"/>
    </source>
</evidence>
<feature type="transmembrane region" description="Helical" evidence="9">
    <location>
        <begin position="12"/>
        <end position="31"/>
    </location>
</feature>
<keyword evidence="9" id="KW-0472">Membrane</keyword>
<feature type="transmembrane region" description="Helical" evidence="9">
    <location>
        <begin position="37"/>
        <end position="56"/>
    </location>
</feature>
<dbReference type="CDD" id="cd00082">
    <property type="entry name" value="HisKA"/>
    <property type="match status" value="1"/>
</dbReference>
<dbReference type="FunFam" id="3.30.565.10:FF:000042">
    <property type="entry name" value="Two-component sensor histidine kinase KdpD"/>
    <property type="match status" value="1"/>
</dbReference>
<dbReference type="AlphaFoldDB" id="A0A2S9JPH6"/>
<dbReference type="Gene3D" id="1.10.287.130">
    <property type="match status" value="1"/>
</dbReference>
<feature type="transmembrane region" description="Helical" evidence="9">
    <location>
        <begin position="93"/>
        <end position="116"/>
    </location>
</feature>
<dbReference type="SMART" id="SM00387">
    <property type="entry name" value="HATPase_c"/>
    <property type="match status" value="1"/>
</dbReference>
<keyword evidence="11" id="KW-0723">Serine/threonine-protein kinase</keyword>
<dbReference type="GO" id="GO:0005524">
    <property type="term" value="F:ATP binding"/>
    <property type="evidence" value="ECO:0007669"/>
    <property type="project" value="UniProtKB-KW"/>
</dbReference>
<evidence type="ECO:0000313" key="11">
    <source>
        <dbReference type="EMBL" id="PRD55085.1"/>
    </source>
</evidence>
<dbReference type="Pfam" id="PF02518">
    <property type="entry name" value="HATPase_c"/>
    <property type="match status" value="1"/>
</dbReference>
<dbReference type="PANTHER" id="PTHR43065">
    <property type="entry name" value="SENSOR HISTIDINE KINASE"/>
    <property type="match status" value="1"/>
</dbReference>
<dbReference type="EC" id="2.7.13.3" evidence="2"/>
<dbReference type="Gene3D" id="3.30.565.10">
    <property type="entry name" value="Histidine kinase-like ATPase, C-terminal domain"/>
    <property type="match status" value="1"/>
</dbReference>
<dbReference type="GO" id="GO:0042802">
    <property type="term" value="F:identical protein binding"/>
    <property type="evidence" value="ECO:0007669"/>
    <property type="project" value="UniProtKB-ARBA"/>
</dbReference>
<keyword evidence="12" id="KW-1185">Reference proteome</keyword>
<feature type="domain" description="Histidine kinase" evidence="10">
    <location>
        <begin position="297"/>
        <end position="512"/>
    </location>
</feature>
<dbReference type="InterPro" id="IPR005467">
    <property type="entry name" value="His_kinase_dom"/>
</dbReference>
<evidence type="ECO:0000256" key="8">
    <source>
        <dbReference type="ARBA" id="ARBA00023012"/>
    </source>
</evidence>
<dbReference type="OrthoDB" id="9795133at2"/>
<dbReference type="GO" id="GO:0004674">
    <property type="term" value="F:protein serine/threonine kinase activity"/>
    <property type="evidence" value="ECO:0007669"/>
    <property type="project" value="UniProtKB-KW"/>
</dbReference>
<evidence type="ECO:0000313" key="12">
    <source>
        <dbReference type="Proteomes" id="UP000238563"/>
    </source>
</evidence>
<dbReference type="SUPFAM" id="SSF47384">
    <property type="entry name" value="Homodimeric domain of signal transducing histidine kinase"/>
    <property type="match status" value="1"/>
</dbReference>
<dbReference type="InterPro" id="IPR003661">
    <property type="entry name" value="HisK_dim/P_dom"/>
</dbReference>
<protein>
    <recommendedName>
        <fullName evidence="2">histidine kinase</fullName>
        <ecNumber evidence="2">2.7.13.3</ecNumber>
    </recommendedName>
</protein>
<reference evidence="11 12" key="1">
    <citation type="submission" date="2018-02" db="EMBL/GenBank/DDBJ databases">
        <title>The draft genome of Phyllobacterium myrsinacearum DSM5892.</title>
        <authorList>
            <person name="Li L."/>
            <person name="Liu L."/>
            <person name="Zhang X."/>
            <person name="Wang T."/>
        </authorList>
    </citation>
    <scope>NUCLEOTIDE SEQUENCE [LARGE SCALE GENOMIC DNA]</scope>
    <source>
        <strain evidence="11 12">DSM 5892</strain>
    </source>
</reference>
<feature type="transmembrane region" description="Helical" evidence="9">
    <location>
        <begin position="61"/>
        <end position="81"/>
    </location>
</feature>
<keyword evidence="5" id="KW-0547">Nucleotide-binding</keyword>
<gene>
    <name evidence="11" type="ORF">C5750_07815</name>
</gene>
<evidence type="ECO:0000256" key="7">
    <source>
        <dbReference type="ARBA" id="ARBA00022840"/>
    </source>
</evidence>
<evidence type="ECO:0000256" key="6">
    <source>
        <dbReference type="ARBA" id="ARBA00022777"/>
    </source>
</evidence>
<comment type="catalytic activity">
    <reaction evidence="1">
        <text>ATP + protein L-histidine = ADP + protein N-phospho-L-histidine.</text>
        <dbReference type="EC" id="2.7.13.3"/>
    </reaction>
</comment>
<evidence type="ECO:0000256" key="4">
    <source>
        <dbReference type="ARBA" id="ARBA00022679"/>
    </source>
</evidence>
<dbReference type="PANTHER" id="PTHR43065:SF10">
    <property type="entry name" value="PEROXIDE STRESS-ACTIVATED HISTIDINE KINASE MAK3"/>
    <property type="match status" value="1"/>
</dbReference>
<evidence type="ECO:0000259" key="10">
    <source>
        <dbReference type="PROSITE" id="PS50109"/>
    </source>
</evidence>